<dbReference type="PIRSF" id="PIRSF016557">
    <property type="entry name" value="Caps_synth_CpsB"/>
    <property type="match status" value="1"/>
</dbReference>
<evidence type="ECO:0000256" key="1">
    <source>
        <dbReference type="ARBA" id="ARBA00005750"/>
    </source>
</evidence>
<accession>A0A4Z0M0S0</accession>
<evidence type="ECO:0000256" key="4">
    <source>
        <dbReference type="ARBA" id="ARBA00051722"/>
    </source>
</evidence>
<dbReference type="GO" id="GO:0030145">
    <property type="term" value="F:manganese ion binding"/>
    <property type="evidence" value="ECO:0007669"/>
    <property type="project" value="InterPro"/>
</dbReference>
<dbReference type="PANTHER" id="PTHR39181:SF1">
    <property type="entry name" value="TYROSINE-PROTEIN PHOSPHATASE YWQE"/>
    <property type="match status" value="1"/>
</dbReference>
<comment type="similarity">
    <text evidence="1">Belongs to the metallo-dependent hydrolases superfamily. CpsB/CapC family.</text>
</comment>
<reference evidence="5 6" key="1">
    <citation type="submission" date="2019-04" db="EMBL/GenBank/DDBJ databases">
        <title>Taxonomy of novel Haliea sp. from mangrove soil of West Coast of India.</title>
        <authorList>
            <person name="Verma A."/>
            <person name="Kumar P."/>
            <person name="Krishnamurthi S."/>
        </authorList>
    </citation>
    <scope>NUCLEOTIDE SEQUENCE [LARGE SCALE GENOMIC DNA]</scope>
    <source>
        <strain evidence="5 6">SAOS-164</strain>
    </source>
</reference>
<dbReference type="RefSeq" id="WP_135444413.1">
    <property type="nucleotide sequence ID" value="NZ_SRLE01000008.1"/>
</dbReference>
<dbReference type="OrthoDB" id="9788539at2"/>
<keyword evidence="6" id="KW-1185">Reference proteome</keyword>
<dbReference type="InterPro" id="IPR016195">
    <property type="entry name" value="Pol/histidinol_Pase-like"/>
</dbReference>
<comment type="caution">
    <text evidence="5">The sequence shown here is derived from an EMBL/GenBank/DDBJ whole genome shotgun (WGS) entry which is preliminary data.</text>
</comment>
<dbReference type="Gene3D" id="3.20.20.140">
    <property type="entry name" value="Metal-dependent hydrolases"/>
    <property type="match status" value="1"/>
</dbReference>
<evidence type="ECO:0000313" key="5">
    <source>
        <dbReference type="EMBL" id="TGD73119.1"/>
    </source>
</evidence>
<protein>
    <recommendedName>
        <fullName evidence="2">protein-tyrosine-phosphatase</fullName>
        <ecNumber evidence="2">3.1.3.48</ecNumber>
    </recommendedName>
</protein>
<gene>
    <name evidence="5" type="ORF">E4634_12625</name>
</gene>
<evidence type="ECO:0000313" key="6">
    <source>
        <dbReference type="Proteomes" id="UP000298050"/>
    </source>
</evidence>
<evidence type="ECO:0000256" key="2">
    <source>
        <dbReference type="ARBA" id="ARBA00013064"/>
    </source>
</evidence>
<dbReference type="EMBL" id="SRLE01000008">
    <property type="protein sequence ID" value="TGD73119.1"/>
    <property type="molecule type" value="Genomic_DNA"/>
</dbReference>
<dbReference type="Pfam" id="PF19567">
    <property type="entry name" value="CpsB_CapC"/>
    <property type="match status" value="1"/>
</dbReference>
<dbReference type="SUPFAM" id="SSF89550">
    <property type="entry name" value="PHP domain-like"/>
    <property type="match status" value="1"/>
</dbReference>
<dbReference type="InterPro" id="IPR016667">
    <property type="entry name" value="Caps_polysacc_synth_CpsB/CapC"/>
</dbReference>
<keyword evidence="3" id="KW-0378">Hydrolase</keyword>
<evidence type="ECO:0000256" key="3">
    <source>
        <dbReference type="ARBA" id="ARBA00022801"/>
    </source>
</evidence>
<dbReference type="Proteomes" id="UP000298050">
    <property type="component" value="Unassembled WGS sequence"/>
</dbReference>
<name>A0A4Z0M0S0_9GAMM</name>
<proteinExistence type="inferred from homology"/>
<dbReference type="EC" id="3.1.3.48" evidence="2"/>
<comment type="catalytic activity">
    <reaction evidence="4">
        <text>O-phospho-L-tyrosyl-[protein] + H2O = L-tyrosyl-[protein] + phosphate</text>
        <dbReference type="Rhea" id="RHEA:10684"/>
        <dbReference type="Rhea" id="RHEA-COMP:10136"/>
        <dbReference type="Rhea" id="RHEA-COMP:20101"/>
        <dbReference type="ChEBI" id="CHEBI:15377"/>
        <dbReference type="ChEBI" id="CHEBI:43474"/>
        <dbReference type="ChEBI" id="CHEBI:46858"/>
        <dbReference type="ChEBI" id="CHEBI:61978"/>
        <dbReference type="EC" id="3.1.3.48"/>
    </reaction>
</comment>
<dbReference type="PANTHER" id="PTHR39181">
    <property type="entry name" value="TYROSINE-PROTEIN PHOSPHATASE YWQE"/>
    <property type="match status" value="1"/>
</dbReference>
<dbReference type="AlphaFoldDB" id="A0A4Z0M0S0"/>
<sequence length="249" mass="26674">MIDLHCHILPGIDDGAPDTETALSMARLAAADGIRLLACTPHIHPGRFDNDAAGIASACADFRERLREADIALELTTGADAHITPELLPGLRAGRIPTLHGSRYFLCEPSHQVPLPGLPALVRHLLGAGYVPVITHPERLRYIDSHYELILESARLGAWVQLTAGSLTGRFGEGPQAAARRLLEDGVVHLLATDAHNTGRRAPLLTEGREAAAQLVGEEEASRLVLERPQAVIDDLPPEQVAAAPAFAR</sequence>
<organism evidence="5 6">
    <name type="scientific">Mangrovimicrobium sediminis</name>
    <dbReference type="NCBI Taxonomy" id="2562682"/>
    <lineage>
        <taxon>Bacteria</taxon>
        <taxon>Pseudomonadati</taxon>
        <taxon>Pseudomonadota</taxon>
        <taxon>Gammaproteobacteria</taxon>
        <taxon>Cellvibrionales</taxon>
        <taxon>Halieaceae</taxon>
        <taxon>Mangrovimicrobium</taxon>
    </lineage>
</organism>
<dbReference type="GO" id="GO:0004725">
    <property type="term" value="F:protein tyrosine phosphatase activity"/>
    <property type="evidence" value="ECO:0007669"/>
    <property type="project" value="UniProtKB-EC"/>
</dbReference>